<dbReference type="NCBIfam" id="TIGR03725">
    <property type="entry name" value="T6A_YeaZ"/>
    <property type="match status" value="1"/>
</dbReference>
<proteinExistence type="predicted"/>
<dbReference type="RefSeq" id="WP_184578943.1">
    <property type="nucleotide sequence ID" value="NZ_JACHJL010000025.1"/>
</dbReference>
<name>A0A7W9QG07_9ACTN</name>
<keyword evidence="4" id="KW-1185">Reference proteome</keyword>
<sequence>MLLLALDTATPAVTVALHDGQAVLAASHQVDARRHGELLLPAVHRVLTMASVTPGDLTDIVVGVGPGPYTGLRVGLATAAAFGAALDIPVRGLCTLDGIAYAAGQAGLTGPFVVATDARRKEVYWARYADARTRITEPAVDRPADIADALAGLPVVGAGGTLYRAVFAAAAGGHGKRDAGTAPGIGSTPSEVPEVPDVSEGSASGVSPEPKVLAAVPVAAAASRELPEYQSAAALAALAVEMLAAGEEFLPDRPLYLRRPDAQVPANYKVVTPK</sequence>
<organism evidence="3 4">
    <name type="scientific">Streptomyces zagrosensis</name>
    <dbReference type="NCBI Taxonomy" id="1042984"/>
    <lineage>
        <taxon>Bacteria</taxon>
        <taxon>Bacillati</taxon>
        <taxon>Actinomycetota</taxon>
        <taxon>Actinomycetes</taxon>
        <taxon>Kitasatosporales</taxon>
        <taxon>Streptomycetaceae</taxon>
        <taxon>Streptomyces</taxon>
    </lineage>
</organism>
<dbReference type="Proteomes" id="UP000588098">
    <property type="component" value="Unassembled WGS sequence"/>
</dbReference>
<dbReference type="Gene3D" id="3.30.420.40">
    <property type="match status" value="2"/>
</dbReference>
<accession>A0A7W9QG07</accession>
<dbReference type="GO" id="GO:0002949">
    <property type="term" value="P:tRNA threonylcarbamoyladenosine modification"/>
    <property type="evidence" value="ECO:0007669"/>
    <property type="project" value="InterPro"/>
</dbReference>
<dbReference type="InterPro" id="IPR000905">
    <property type="entry name" value="Gcp-like_dom"/>
</dbReference>
<feature type="domain" description="Gcp-like" evidence="2">
    <location>
        <begin position="32"/>
        <end position="147"/>
    </location>
</feature>
<dbReference type="EMBL" id="JACHJL010000025">
    <property type="protein sequence ID" value="MBB5939596.1"/>
    <property type="molecule type" value="Genomic_DNA"/>
</dbReference>
<comment type="caution">
    <text evidence="3">The sequence shown here is derived from an EMBL/GenBank/DDBJ whole genome shotgun (WGS) entry which is preliminary data.</text>
</comment>
<evidence type="ECO:0000256" key="1">
    <source>
        <dbReference type="SAM" id="MobiDB-lite"/>
    </source>
</evidence>
<evidence type="ECO:0000313" key="3">
    <source>
        <dbReference type="EMBL" id="MBB5939596.1"/>
    </source>
</evidence>
<protein>
    <submittedName>
        <fullName evidence="3">tRNA threonylcarbamoyl adenosine modification protein YeaZ</fullName>
    </submittedName>
</protein>
<gene>
    <name evidence="3" type="ORF">FHS42_006692</name>
</gene>
<dbReference type="InterPro" id="IPR022496">
    <property type="entry name" value="T6A_TsaB"/>
</dbReference>
<dbReference type="InterPro" id="IPR043129">
    <property type="entry name" value="ATPase_NBD"/>
</dbReference>
<evidence type="ECO:0000259" key="2">
    <source>
        <dbReference type="Pfam" id="PF00814"/>
    </source>
</evidence>
<feature type="region of interest" description="Disordered" evidence="1">
    <location>
        <begin position="174"/>
        <end position="206"/>
    </location>
</feature>
<evidence type="ECO:0000313" key="4">
    <source>
        <dbReference type="Proteomes" id="UP000588098"/>
    </source>
</evidence>
<dbReference type="SUPFAM" id="SSF53067">
    <property type="entry name" value="Actin-like ATPase domain"/>
    <property type="match status" value="2"/>
</dbReference>
<dbReference type="Pfam" id="PF00814">
    <property type="entry name" value="TsaD"/>
    <property type="match status" value="1"/>
</dbReference>
<reference evidence="3 4" key="1">
    <citation type="submission" date="2020-08" db="EMBL/GenBank/DDBJ databases">
        <title>Genomic Encyclopedia of Type Strains, Phase III (KMG-III): the genomes of soil and plant-associated and newly described type strains.</title>
        <authorList>
            <person name="Whitman W."/>
        </authorList>
    </citation>
    <scope>NUCLEOTIDE SEQUENCE [LARGE SCALE GENOMIC DNA]</scope>
    <source>
        <strain evidence="3 4">CECT 8305</strain>
    </source>
</reference>
<dbReference type="AlphaFoldDB" id="A0A7W9QG07"/>